<accession>A0ABV4EBC6</accession>
<evidence type="ECO:0000313" key="2">
    <source>
        <dbReference type="Proteomes" id="UP001565243"/>
    </source>
</evidence>
<dbReference type="Gene3D" id="3.30.450.150">
    <property type="entry name" value="Haem-degrading domain"/>
    <property type="match status" value="1"/>
</dbReference>
<gene>
    <name evidence="1" type="ORF">AB6T85_17625</name>
</gene>
<evidence type="ECO:0000313" key="1">
    <source>
        <dbReference type="EMBL" id="MEY8772228.1"/>
    </source>
</evidence>
<dbReference type="SUPFAM" id="SSF143744">
    <property type="entry name" value="GlcG-like"/>
    <property type="match status" value="1"/>
</dbReference>
<dbReference type="EMBL" id="JBGFFX010000011">
    <property type="protein sequence ID" value="MEY8772228.1"/>
    <property type="molecule type" value="Genomic_DNA"/>
</dbReference>
<dbReference type="InterPro" id="IPR038084">
    <property type="entry name" value="PduO/GlcC-like_sf"/>
</dbReference>
<proteinExistence type="predicted"/>
<dbReference type="Pfam" id="PF03928">
    <property type="entry name" value="HbpS-like"/>
    <property type="match status" value="1"/>
</dbReference>
<dbReference type="InterPro" id="IPR052517">
    <property type="entry name" value="GlcG_carb_metab_protein"/>
</dbReference>
<comment type="caution">
    <text evidence="1">The sequence shown here is derived from an EMBL/GenBank/DDBJ whole genome shotgun (WGS) entry which is preliminary data.</text>
</comment>
<dbReference type="PANTHER" id="PTHR34309:SF1">
    <property type="entry name" value="PROTEIN GLCG"/>
    <property type="match status" value="1"/>
</dbReference>
<protein>
    <submittedName>
        <fullName evidence="1">Heme-binding protein</fullName>
    </submittedName>
</protein>
<keyword evidence="2" id="KW-1185">Reference proteome</keyword>
<dbReference type="InterPro" id="IPR005624">
    <property type="entry name" value="PduO/GlcC-like"/>
</dbReference>
<organism evidence="1 2">
    <name type="scientific">Erwinia aeris</name>
    <dbReference type="NCBI Taxonomy" id="3239803"/>
    <lineage>
        <taxon>Bacteria</taxon>
        <taxon>Pseudomonadati</taxon>
        <taxon>Pseudomonadota</taxon>
        <taxon>Gammaproteobacteria</taxon>
        <taxon>Enterobacterales</taxon>
        <taxon>Erwiniaceae</taxon>
        <taxon>Erwinia</taxon>
    </lineage>
</organism>
<name>A0ABV4EBC6_9GAMM</name>
<dbReference type="Proteomes" id="UP001565243">
    <property type="component" value="Unassembled WGS sequence"/>
</dbReference>
<reference evidence="1 2" key="1">
    <citation type="submission" date="2024-07" db="EMBL/GenBank/DDBJ databases">
        <authorList>
            <person name="Hebao G."/>
        </authorList>
    </citation>
    <scope>NUCLEOTIDE SEQUENCE [LARGE SCALE GENOMIC DNA]</scope>
    <source>
        <strain evidence="1 2">ACCC 02193</strain>
    </source>
</reference>
<dbReference type="PANTHER" id="PTHR34309">
    <property type="entry name" value="SLR1406 PROTEIN"/>
    <property type="match status" value="1"/>
</dbReference>
<dbReference type="RefSeq" id="WP_369896281.1">
    <property type="nucleotide sequence ID" value="NZ_JBGFFX010000011.1"/>
</dbReference>
<sequence length="163" mass="17462">MSVRESLDSLIQQAINSHPSRHHSLSLSAAAALAAIAYEVAQEYEVPIVFSLVDTAGQQRWFFSMDDALLVSHRLATEKAWTAVALRMATHELAQQVRPGASLEGLPQQGICCLGGGLPCWSQTRLLGGIGISGGSVAQDIAIARESLARFSQAHFLLTPSRP</sequence>